<comment type="caution">
    <text evidence="1">The sequence shown here is derived from an EMBL/GenBank/DDBJ whole genome shotgun (WGS) entry which is preliminary data.</text>
</comment>
<evidence type="ECO:0000313" key="2">
    <source>
        <dbReference type="Proteomes" id="UP001186974"/>
    </source>
</evidence>
<proteinExistence type="predicted"/>
<protein>
    <submittedName>
        <fullName evidence="1">Uncharacterized protein</fullName>
    </submittedName>
</protein>
<evidence type="ECO:0000313" key="1">
    <source>
        <dbReference type="EMBL" id="KAK3061063.1"/>
    </source>
</evidence>
<dbReference type="EMBL" id="JAWDJW010008096">
    <property type="protein sequence ID" value="KAK3061063.1"/>
    <property type="molecule type" value="Genomic_DNA"/>
</dbReference>
<gene>
    <name evidence="1" type="ORF">LTS18_007106</name>
</gene>
<name>A0ACC3D2X2_9PEZI</name>
<accession>A0ACC3D2X2</accession>
<keyword evidence="2" id="KW-1185">Reference proteome</keyword>
<organism evidence="1 2">
    <name type="scientific">Coniosporium uncinatum</name>
    <dbReference type="NCBI Taxonomy" id="93489"/>
    <lineage>
        <taxon>Eukaryota</taxon>
        <taxon>Fungi</taxon>
        <taxon>Dikarya</taxon>
        <taxon>Ascomycota</taxon>
        <taxon>Pezizomycotina</taxon>
        <taxon>Dothideomycetes</taxon>
        <taxon>Dothideomycetes incertae sedis</taxon>
        <taxon>Coniosporium</taxon>
    </lineage>
</organism>
<sequence length="699" mass="77180">METSLDQETRENLAKSHSASKSLIYVINDLLDLTKTEEGGDLVKGEAFEVAEMLKEATDMFRRDAQRKNLFYEIIEHPGLPKNVIGDQRKVRQAISNLTVNAIQNTKKGRVKVEMYVVNRTSEHVDIEVIVEDTGGGMTSQKLDSLFNDLEQVQDEEMSMLEQSLGTKQKTIEGPQETKRTLGLGLAIVARIIRNMHGQLRVKSEVGKGSRFTLQFPFELPDSELNNIEASESRDSTTPQPSLQSKNEVTLVDRDQYRSSPTGSIRQASRGSMTRKDSADSVNSRKSLKSLQSQASDASAKSAESDVDRLISAMQQPQTIDRGERSERGGSSHSSRPRLEISHSIFASPPATPTRLRSKSLEDMQIQTQPEHQRSMTSDTPGKQRMNAVGTPMKAVKMPDEVGSPMDRGPQSGRILGEETTPQAPATDSPAAAAASSTPQGGNKPDGKVNADNMSVLIAEDDPVNSRIIKKRLERLGHTTHLTVNGEECASAYGEKQAHFDVVLMDMQMPIVDGLTATKMIRSFEKTDPAHLLTQRASFNGRVPIIAVSASLIEKERQQYIDAGFDGWILKPISFPRLNELMTGIIDQKVREEALYISGQWERGGWFEKAQPDVFDASTTPQERVPFSGPSNEAQEAARDTNDPTAGARSGARQDREQIRMLGEQKREREAHHSSVDGEERKEGFTGIPEVASPQAMDT</sequence>
<reference evidence="1" key="1">
    <citation type="submission" date="2024-09" db="EMBL/GenBank/DDBJ databases">
        <title>Black Yeasts Isolated from many extreme environments.</title>
        <authorList>
            <person name="Coleine C."/>
            <person name="Stajich J.E."/>
            <person name="Selbmann L."/>
        </authorList>
    </citation>
    <scope>NUCLEOTIDE SEQUENCE</scope>
    <source>
        <strain evidence="1">CCFEE 5737</strain>
    </source>
</reference>
<dbReference type="Proteomes" id="UP001186974">
    <property type="component" value="Unassembled WGS sequence"/>
</dbReference>